<keyword evidence="4" id="KW-1185">Reference proteome</keyword>
<protein>
    <submittedName>
        <fullName evidence="3">DJ-1/PfpI family protein</fullName>
        <ecNumber evidence="3">4.2.1.-</ecNumber>
    </submittedName>
</protein>
<dbReference type="PANTHER" id="PTHR43130">
    <property type="entry name" value="ARAC-FAMILY TRANSCRIPTIONAL REGULATOR"/>
    <property type="match status" value="1"/>
</dbReference>
<comment type="caution">
    <text evidence="3">The sequence shown here is derived from an EMBL/GenBank/DDBJ whole genome shotgun (WGS) entry which is preliminary data.</text>
</comment>
<dbReference type="EMBL" id="JAZGQL010000008">
    <property type="protein sequence ID" value="MEE6308047.1"/>
    <property type="molecule type" value="Genomic_DNA"/>
</dbReference>
<name>A0ABU7SDM9_9ACTN</name>
<reference evidence="3 4" key="1">
    <citation type="submission" date="2024-01" db="EMBL/GenBank/DDBJ databases">
        <title>Genome insights into Plantactinospora veratri sp. nov.</title>
        <authorList>
            <person name="Wang L."/>
        </authorList>
    </citation>
    <scope>NUCLEOTIDE SEQUENCE [LARGE SCALE GENOMIC DNA]</scope>
    <source>
        <strain evidence="3 4">NEAU-FHS4</strain>
    </source>
</reference>
<organism evidence="3 4">
    <name type="scientific">Plantactinospora veratri</name>
    <dbReference type="NCBI Taxonomy" id="1436122"/>
    <lineage>
        <taxon>Bacteria</taxon>
        <taxon>Bacillati</taxon>
        <taxon>Actinomycetota</taxon>
        <taxon>Actinomycetes</taxon>
        <taxon>Micromonosporales</taxon>
        <taxon>Micromonosporaceae</taxon>
        <taxon>Plantactinospora</taxon>
    </lineage>
</organism>
<dbReference type="CDD" id="cd03139">
    <property type="entry name" value="GATase1_PfpI_2"/>
    <property type="match status" value="1"/>
</dbReference>
<dbReference type="SUPFAM" id="SSF52317">
    <property type="entry name" value="Class I glutamine amidotransferase-like"/>
    <property type="match status" value="1"/>
</dbReference>
<dbReference type="InterPro" id="IPR002818">
    <property type="entry name" value="DJ-1/PfpI"/>
</dbReference>
<dbReference type="InterPro" id="IPR029062">
    <property type="entry name" value="Class_I_gatase-like"/>
</dbReference>
<dbReference type="PANTHER" id="PTHR43130:SF2">
    <property type="entry name" value="DJ-1_PFPI DOMAIN-CONTAINING PROTEIN"/>
    <property type="match status" value="1"/>
</dbReference>
<evidence type="ECO:0000313" key="3">
    <source>
        <dbReference type="EMBL" id="MEE6308047.1"/>
    </source>
</evidence>
<evidence type="ECO:0000259" key="2">
    <source>
        <dbReference type="Pfam" id="PF01965"/>
    </source>
</evidence>
<dbReference type="GO" id="GO:0016829">
    <property type="term" value="F:lyase activity"/>
    <property type="evidence" value="ECO:0007669"/>
    <property type="project" value="UniProtKB-KW"/>
</dbReference>
<keyword evidence="3" id="KW-0456">Lyase</keyword>
<feature type="region of interest" description="Disordered" evidence="1">
    <location>
        <begin position="183"/>
        <end position="215"/>
    </location>
</feature>
<dbReference type="InterPro" id="IPR052158">
    <property type="entry name" value="INH-QAR"/>
</dbReference>
<sequence>MRIVIPLFDRFTALDAVGPYDVLKLLPGAEVVFAATATGPVRNNVGSLALTADVALDDVDSCDVLVVPGGPGVDAHLAGGALPEWIRRVHDGTRWTTSVCTGSLLLGAAGLLRGRTATTHWRSAERLASFGATYSARRVVDDGKLLTAAGVSAGIDMALTLAARLADRTTAEAIQLAIEYDPQPPFDAGSPAKASRAVRERHASGPRAGIRPASG</sequence>
<accession>A0ABU7SDM9</accession>
<dbReference type="Proteomes" id="UP001339911">
    <property type="component" value="Unassembled WGS sequence"/>
</dbReference>
<dbReference type="EC" id="4.2.1.-" evidence="3"/>
<evidence type="ECO:0000313" key="4">
    <source>
        <dbReference type="Proteomes" id="UP001339911"/>
    </source>
</evidence>
<dbReference type="Gene3D" id="3.40.50.880">
    <property type="match status" value="1"/>
</dbReference>
<gene>
    <name evidence="3" type="ORF">V1634_14555</name>
</gene>
<dbReference type="Pfam" id="PF01965">
    <property type="entry name" value="DJ-1_PfpI"/>
    <property type="match status" value="1"/>
</dbReference>
<feature type="domain" description="DJ-1/PfpI" evidence="2">
    <location>
        <begin position="1"/>
        <end position="162"/>
    </location>
</feature>
<evidence type="ECO:0000256" key="1">
    <source>
        <dbReference type="SAM" id="MobiDB-lite"/>
    </source>
</evidence>
<proteinExistence type="predicted"/>